<dbReference type="InterPro" id="IPR029016">
    <property type="entry name" value="GAF-like_dom_sf"/>
</dbReference>
<evidence type="ECO:0000313" key="3">
    <source>
        <dbReference type="Proteomes" id="UP000002453"/>
    </source>
</evidence>
<dbReference type="Pfam" id="PF01590">
    <property type="entry name" value="GAF"/>
    <property type="match status" value="1"/>
</dbReference>
<proteinExistence type="predicted"/>
<keyword evidence="2" id="KW-0808">Transferase</keyword>
<dbReference type="InterPro" id="IPR043128">
    <property type="entry name" value="Rev_trsase/Diguanyl_cyclase"/>
</dbReference>
<dbReference type="InterPro" id="IPR000160">
    <property type="entry name" value="GGDEF_dom"/>
</dbReference>
<dbReference type="Pfam" id="PF00990">
    <property type="entry name" value="GGDEF"/>
    <property type="match status" value="1"/>
</dbReference>
<evidence type="ECO:0000313" key="2">
    <source>
        <dbReference type="EMBL" id="ACJ75112.1"/>
    </source>
</evidence>
<dbReference type="KEGG" id="taf:THA_626"/>
<dbReference type="InterPro" id="IPR029787">
    <property type="entry name" value="Nucleotide_cyclase"/>
</dbReference>
<dbReference type="Gene3D" id="3.30.450.40">
    <property type="match status" value="1"/>
</dbReference>
<evidence type="ECO:0000259" key="1">
    <source>
        <dbReference type="PROSITE" id="PS50887"/>
    </source>
</evidence>
<dbReference type="GO" id="GO:1902201">
    <property type="term" value="P:negative regulation of bacterial-type flagellum-dependent cell motility"/>
    <property type="evidence" value="ECO:0007669"/>
    <property type="project" value="TreeGrafter"/>
</dbReference>
<dbReference type="CDD" id="cd01949">
    <property type="entry name" value="GGDEF"/>
    <property type="match status" value="1"/>
</dbReference>
<sequence length="331" mass="39352">MRNLRVLKKVGCFDFSCKKSFEKNFLYRVYKIFNKYDDKDDTIDTLKEIFEFIAEILEAQAWSLLLTPKEKKWRFIVWNYNLDDKPLEVLGELFQNNTPYNLSQIISKKRYYFVSDVLKTKYWKEVKGIDTRSWCGIPLVYNGEVYAILNVDWYRKKRLKKIDKILFDIITEELSKPILNILRIKERLEEKNIDLLTGLYNRGVLDYIDNSKYNYLIFLDLDNFKEVNDSFGHLVGDEVLRIISRRLKNTVKSDDLIIRYGGDEFIILVNSTREGLEKLIQRIKEHVSRNINVEDKDVNVGVSIGYCMLDKGFEDAIRIADEMMYKDKNKN</sequence>
<dbReference type="PROSITE" id="PS50887">
    <property type="entry name" value="GGDEF"/>
    <property type="match status" value="1"/>
</dbReference>
<reference evidence="2 3" key="1">
    <citation type="journal article" date="2009" name="J. Bacteriol.">
        <title>The genome of Thermosipho africanus TCF52B: lateral genetic connections to the Firmicutes and Archaea.</title>
        <authorList>
            <person name="Nesboe C.L."/>
            <person name="Bapteste E."/>
            <person name="Curtis B."/>
            <person name="Dahle H."/>
            <person name="Lopez P."/>
            <person name="Macleod D."/>
            <person name="Dlutek M."/>
            <person name="Bowman S."/>
            <person name="Zhaxybayeva O."/>
            <person name="Birkeland N.-K."/>
            <person name="Doolittle W.F."/>
        </authorList>
    </citation>
    <scope>NUCLEOTIDE SEQUENCE [LARGE SCALE GENOMIC DNA]</scope>
    <source>
        <strain evidence="2 3">TCF52B</strain>
    </source>
</reference>
<dbReference type="NCBIfam" id="TIGR00254">
    <property type="entry name" value="GGDEF"/>
    <property type="match status" value="1"/>
</dbReference>
<dbReference type="eggNOG" id="COG2203">
    <property type="taxonomic scope" value="Bacteria"/>
</dbReference>
<dbReference type="SUPFAM" id="SSF55073">
    <property type="entry name" value="Nucleotide cyclase"/>
    <property type="match status" value="1"/>
</dbReference>
<accession>B7IG98</accession>
<dbReference type="SMART" id="SM00267">
    <property type="entry name" value="GGDEF"/>
    <property type="match status" value="1"/>
</dbReference>
<dbReference type="Proteomes" id="UP000002453">
    <property type="component" value="Chromosome"/>
</dbReference>
<dbReference type="GO" id="GO:0043709">
    <property type="term" value="P:cell adhesion involved in single-species biofilm formation"/>
    <property type="evidence" value="ECO:0007669"/>
    <property type="project" value="TreeGrafter"/>
</dbReference>
<organism evidence="2 3">
    <name type="scientific">Thermosipho africanus (strain TCF52B)</name>
    <dbReference type="NCBI Taxonomy" id="484019"/>
    <lineage>
        <taxon>Bacteria</taxon>
        <taxon>Thermotogati</taxon>
        <taxon>Thermotogota</taxon>
        <taxon>Thermotogae</taxon>
        <taxon>Thermotogales</taxon>
        <taxon>Fervidobacteriaceae</taxon>
        <taxon>Thermosipho</taxon>
    </lineage>
</organism>
<keyword evidence="2" id="KW-0418">Kinase</keyword>
<dbReference type="STRING" id="484019.THA_626"/>
<dbReference type="Gene3D" id="3.30.70.270">
    <property type="match status" value="1"/>
</dbReference>
<gene>
    <name evidence="2" type="ordered locus">THA_626</name>
</gene>
<dbReference type="GO" id="GO:0005886">
    <property type="term" value="C:plasma membrane"/>
    <property type="evidence" value="ECO:0007669"/>
    <property type="project" value="TreeGrafter"/>
</dbReference>
<dbReference type="InterPro" id="IPR050469">
    <property type="entry name" value="Diguanylate_Cyclase"/>
</dbReference>
<name>B7IG98_THEAB</name>
<dbReference type="GO" id="GO:0052621">
    <property type="term" value="F:diguanylate cyclase activity"/>
    <property type="evidence" value="ECO:0007669"/>
    <property type="project" value="TreeGrafter"/>
</dbReference>
<dbReference type="eggNOG" id="COG2199">
    <property type="taxonomic scope" value="Bacteria"/>
</dbReference>
<dbReference type="GO" id="GO:0016301">
    <property type="term" value="F:kinase activity"/>
    <property type="evidence" value="ECO:0007669"/>
    <property type="project" value="UniProtKB-KW"/>
</dbReference>
<dbReference type="PANTHER" id="PTHR45138:SF9">
    <property type="entry name" value="DIGUANYLATE CYCLASE DGCM-RELATED"/>
    <property type="match status" value="1"/>
</dbReference>
<dbReference type="HOGENOM" id="CLU_000445_11_32_0"/>
<dbReference type="AlphaFoldDB" id="B7IG98"/>
<dbReference type="SUPFAM" id="SSF55781">
    <property type="entry name" value="GAF domain-like"/>
    <property type="match status" value="1"/>
</dbReference>
<dbReference type="InterPro" id="IPR003018">
    <property type="entry name" value="GAF"/>
</dbReference>
<protein>
    <submittedName>
        <fullName evidence="2">Sensory box histidine kinase</fullName>
    </submittedName>
</protein>
<dbReference type="EMBL" id="CP001185">
    <property type="protein sequence ID" value="ACJ75112.1"/>
    <property type="molecule type" value="Genomic_DNA"/>
</dbReference>
<keyword evidence="3" id="KW-1185">Reference proteome</keyword>
<feature type="domain" description="GGDEF" evidence="1">
    <location>
        <begin position="212"/>
        <end position="331"/>
    </location>
</feature>
<dbReference type="PANTHER" id="PTHR45138">
    <property type="entry name" value="REGULATORY COMPONENTS OF SENSORY TRANSDUCTION SYSTEM"/>
    <property type="match status" value="1"/>
</dbReference>